<evidence type="ECO:0000313" key="2">
    <source>
        <dbReference type="EMBL" id="HHF98102.1"/>
    </source>
</evidence>
<dbReference type="AlphaFoldDB" id="A0A7V5LZK3"/>
<proteinExistence type="predicted"/>
<feature type="non-terminal residue" evidence="2">
    <location>
        <position position="125"/>
    </location>
</feature>
<accession>A0A7V5LZK3</accession>
<protein>
    <submittedName>
        <fullName evidence="2">Uncharacterized protein</fullName>
    </submittedName>
</protein>
<keyword evidence="1" id="KW-0812">Transmembrane</keyword>
<evidence type="ECO:0000256" key="1">
    <source>
        <dbReference type="SAM" id="Phobius"/>
    </source>
</evidence>
<organism evidence="2">
    <name type="scientific">Aerophobetes bacterium</name>
    <dbReference type="NCBI Taxonomy" id="2030807"/>
    <lineage>
        <taxon>Bacteria</taxon>
        <taxon>Candidatus Aerophobota</taxon>
    </lineage>
</organism>
<dbReference type="EMBL" id="DRTT01000037">
    <property type="protein sequence ID" value="HHF98102.1"/>
    <property type="molecule type" value="Genomic_DNA"/>
</dbReference>
<feature type="transmembrane region" description="Helical" evidence="1">
    <location>
        <begin position="97"/>
        <end position="118"/>
    </location>
</feature>
<name>A0A7V5LZK3_UNCAE</name>
<dbReference type="Proteomes" id="UP000886070">
    <property type="component" value="Unassembled WGS sequence"/>
</dbReference>
<gene>
    <name evidence="2" type="ORF">ENL39_01260</name>
</gene>
<feature type="transmembrane region" description="Helical" evidence="1">
    <location>
        <begin position="20"/>
        <end position="39"/>
    </location>
</feature>
<keyword evidence="1" id="KW-1133">Transmembrane helix</keyword>
<keyword evidence="1" id="KW-0472">Membrane</keyword>
<feature type="transmembrane region" description="Helical" evidence="1">
    <location>
        <begin position="59"/>
        <end position="85"/>
    </location>
</feature>
<sequence length="125" mass="14441">MQTREVKNYREEKKGKDKSIPFIIITSFFFSFLFARLWVTLTKADKIEHYGDTTILGRILVIKGIHIHHFLYGVFLLCVGGWIALNYPKKGMKKVAALLYGIGLGFFLDEIGFILTWGEYWSSLT</sequence>
<comment type="caution">
    <text evidence="2">The sequence shown here is derived from an EMBL/GenBank/DDBJ whole genome shotgun (WGS) entry which is preliminary data.</text>
</comment>
<reference evidence="2" key="1">
    <citation type="journal article" date="2020" name="mSystems">
        <title>Genome- and Community-Level Interaction Insights into Carbon Utilization and Element Cycling Functions of Hydrothermarchaeota in Hydrothermal Sediment.</title>
        <authorList>
            <person name="Zhou Z."/>
            <person name="Liu Y."/>
            <person name="Xu W."/>
            <person name="Pan J."/>
            <person name="Luo Z.H."/>
            <person name="Li M."/>
        </authorList>
    </citation>
    <scope>NUCLEOTIDE SEQUENCE [LARGE SCALE GENOMIC DNA]</scope>
    <source>
        <strain evidence="2">HyVt-92</strain>
    </source>
</reference>